<dbReference type="NCBIfam" id="TIGR00005">
    <property type="entry name" value="rluA_subfam"/>
    <property type="match status" value="1"/>
</dbReference>
<dbReference type="OrthoDB" id="9807829at2"/>
<dbReference type="SUPFAM" id="SSF55120">
    <property type="entry name" value="Pseudouridine synthase"/>
    <property type="match status" value="1"/>
</dbReference>
<dbReference type="InterPro" id="IPR006145">
    <property type="entry name" value="PsdUridine_synth_RsuA/RluA"/>
</dbReference>
<keyword evidence="5" id="KW-0694">RNA-binding</keyword>
<dbReference type="Gene3D" id="3.30.2350.10">
    <property type="entry name" value="Pseudouridine synthase"/>
    <property type="match status" value="1"/>
</dbReference>
<feature type="active site" evidence="4">
    <location>
        <position position="153"/>
    </location>
</feature>
<dbReference type="PROSITE" id="PS50889">
    <property type="entry name" value="S4"/>
    <property type="match status" value="1"/>
</dbReference>
<dbReference type="PANTHER" id="PTHR21600:SF44">
    <property type="entry name" value="RIBOSOMAL LARGE SUBUNIT PSEUDOURIDINE SYNTHASE D"/>
    <property type="match status" value="1"/>
</dbReference>
<dbReference type="SUPFAM" id="SSF55174">
    <property type="entry name" value="Alpha-L RNA-binding motif"/>
    <property type="match status" value="1"/>
</dbReference>
<dbReference type="EMBL" id="NOXS01000035">
    <property type="protein sequence ID" value="OYQ17036.1"/>
    <property type="molecule type" value="Genomic_DNA"/>
</dbReference>
<dbReference type="InterPro" id="IPR050188">
    <property type="entry name" value="RluA_PseudoU_synthase"/>
</dbReference>
<comment type="catalytic activity">
    <reaction evidence="6">
        <text>a uridine in RNA = a pseudouridine in RNA</text>
        <dbReference type="Rhea" id="RHEA:48348"/>
        <dbReference type="Rhea" id="RHEA-COMP:12068"/>
        <dbReference type="Rhea" id="RHEA-COMP:12069"/>
        <dbReference type="ChEBI" id="CHEBI:65314"/>
        <dbReference type="ChEBI" id="CHEBI:65315"/>
    </reaction>
</comment>
<dbReference type="CDD" id="cd00165">
    <property type="entry name" value="S4"/>
    <property type="match status" value="1"/>
</dbReference>
<sequence length="347" mass="37120">MTATILTVPDDLAGERLDRALAVLLPDLSRSRLKTLIEGGHVLLLTEAPEAEDDDPIDGATVTEPSSRVKPGQVFALALPEAEAAAPVPQDIPLSILYEDASVIVIDKPAGMVVHPAPGNPDGTLVNALLYHCGESLTGIGGVARPGIVHRIDKETSGILVVAKTETAHAHLSAQFADHSVDRSYRAFVWGGPVPLEDRIEGPIGRHPTDRKRMAITAKGKHAVTYYSTLARYGVPDITLVTQLACQLETGRTHQIRVHLTHRGHPLLGDPVYGRPSKQSLAAYAGAQRSGALARWDQIAAYVKDWDRQALHAAELGFTHPVSGERLHFASPLPADLAGLESFLEGA</sequence>
<dbReference type="GO" id="GO:0000455">
    <property type="term" value="P:enzyme-directed rRNA pseudouridine synthesis"/>
    <property type="evidence" value="ECO:0007669"/>
    <property type="project" value="TreeGrafter"/>
</dbReference>
<evidence type="ECO:0000256" key="4">
    <source>
        <dbReference type="PIRSR" id="PIRSR606225-1"/>
    </source>
</evidence>
<dbReference type="GO" id="GO:0160140">
    <property type="term" value="F:23S rRNA pseudouridine(1911/1915/1917) synthase activity"/>
    <property type="evidence" value="ECO:0007669"/>
    <property type="project" value="UniProtKB-EC"/>
</dbReference>
<gene>
    <name evidence="8" type="ORF">CHR90_18955</name>
</gene>
<evidence type="ECO:0000256" key="2">
    <source>
        <dbReference type="ARBA" id="ARBA00023235"/>
    </source>
</evidence>
<dbReference type="InterPro" id="IPR020103">
    <property type="entry name" value="PsdUridine_synth_cat_dom_sf"/>
</dbReference>
<dbReference type="Gene3D" id="3.10.290.10">
    <property type="entry name" value="RNA-binding S4 domain"/>
    <property type="match status" value="1"/>
</dbReference>
<comment type="catalytic activity">
    <reaction evidence="3">
        <text>uridine(1911/1915/1917) in 23S rRNA = pseudouridine(1911/1915/1917) in 23S rRNA</text>
        <dbReference type="Rhea" id="RHEA:42524"/>
        <dbReference type="Rhea" id="RHEA-COMP:10097"/>
        <dbReference type="Rhea" id="RHEA-COMP:10098"/>
        <dbReference type="ChEBI" id="CHEBI:65314"/>
        <dbReference type="ChEBI" id="CHEBI:65315"/>
        <dbReference type="EC" id="5.4.99.23"/>
    </reaction>
</comment>
<dbReference type="AlphaFoldDB" id="A0A255XJ89"/>
<keyword evidence="9" id="KW-1185">Reference proteome</keyword>
<evidence type="ECO:0000256" key="6">
    <source>
        <dbReference type="RuleBase" id="RU362028"/>
    </source>
</evidence>
<dbReference type="PROSITE" id="PS01129">
    <property type="entry name" value="PSI_RLU"/>
    <property type="match status" value="1"/>
</dbReference>
<dbReference type="CDD" id="cd02869">
    <property type="entry name" value="PseudoU_synth_RluA_like"/>
    <property type="match status" value="1"/>
</dbReference>
<comment type="function">
    <text evidence="6">Responsible for synthesis of pseudouridine from uracil.</text>
</comment>
<name>A0A255XJ89_9PROT</name>
<keyword evidence="2 6" id="KW-0413">Isomerase</keyword>
<dbReference type="GO" id="GO:0003723">
    <property type="term" value="F:RNA binding"/>
    <property type="evidence" value="ECO:0007669"/>
    <property type="project" value="UniProtKB-KW"/>
</dbReference>
<dbReference type="RefSeq" id="WP_094410674.1">
    <property type="nucleotide sequence ID" value="NZ_BMJZ01000002.1"/>
</dbReference>
<comment type="similarity">
    <text evidence="1 6">Belongs to the pseudouridine synthase RluA family.</text>
</comment>
<dbReference type="InterPro" id="IPR006224">
    <property type="entry name" value="PsdUridine_synth_RluA-like_CS"/>
</dbReference>
<feature type="domain" description="Pseudouridine synthase RsuA/RluA-like" evidence="7">
    <location>
        <begin position="103"/>
        <end position="262"/>
    </location>
</feature>
<evidence type="ECO:0000313" key="8">
    <source>
        <dbReference type="EMBL" id="OYQ17036.1"/>
    </source>
</evidence>
<reference evidence="8 9" key="1">
    <citation type="submission" date="2017-07" db="EMBL/GenBank/DDBJ databases">
        <title>Elstera cyanobacteriorum sp. nov., a novel bacterium isolated from cyanobacterial aggregates in a eutrophic lake.</title>
        <authorList>
            <person name="Cai H."/>
        </authorList>
    </citation>
    <scope>NUCLEOTIDE SEQUENCE [LARGE SCALE GENOMIC DNA]</scope>
    <source>
        <strain evidence="8 9">TH019</strain>
    </source>
</reference>
<dbReference type="Proteomes" id="UP000216361">
    <property type="component" value="Unassembled WGS sequence"/>
</dbReference>
<evidence type="ECO:0000313" key="9">
    <source>
        <dbReference type="Proteomes" id="UP000216361"/>
    </source>
</evidence>
<dbReference type="Pfam" id="PF00849">
    <property type="entry name" value="PseudoU_synth_2"/>
    <property type="match status" value="1"/>
</dbReference>
<comment type="caution">
    <text evidence="8">The sequence shown here is derived from an EMBL/GenBank/DDBJ whole genome shotgun (WGS) entry which is preliminary data.</text>
</comment>
<protein>
    <recommendedName>
        <fullName evidence="6">Pseudouridine synthase</fullName>
        <ecNumber evidence="6">5.4.99.-</ecNumber>
    </recommendedName>
</protein>
<evidence type="ECO:0000256" key="1">
    <source>
        <dbReference type="ARBA" id="ARBA00010876"/>
    </source>
</evidence>
<evidence type="ECO:0000256" key="5">
    <source>
        <dbReference type="PROSITE-ProRule" id="PRU00182"/>
    </source>
</evidence>
<organism evidence="8 9">
    <name type="scientific">Elstera cyanobacteriorum</name>
    <dbReference type="NCBI Taxonomy" id="2022747"/>
    <lineage>
        <taxon>Bacteria</taxon>
        <taxon>Pseudomonadati</taxon>
        <taxon>Pseudomonadota</taxon>
        <taxon>Alphaproteobacteria</taxon>
        <taxon>Rhodospirillales</taxon>
        <taxon>Rhodospirillaceae</taxon>
        <taxon>Elstera</taxon>
    </lineage>
</organism>
<proteinExistence type="inferred from homology"/>
<dbReference type="InterPro" id="IPR006225">
    <property type="entry name" value="PsdUridine_synth_RluC/D"/>
</dbReference>
<evidence type="ECO:0000256" key="3">
    <source>
        <dbReference type="ARBA" id="ARBA00036882"/>
    </source>
</evidence>
<evidence type="ECO:0000259" key="7">
    <source>
        <dbReference type="Pfam" id="PF00849"/>
    </source>
</evidence>
<dbReference type="EC" id="5.4.99.-" evidence="6"/>
<dbReference type="InterPro" id="IPR036986">
    <property type="entry name" value="S4_RNA-bd_sf"/>
</dbReference>
<dbReference type="PANTHER" id="PTHR21600">
    <property type="entry name" value="MITOCHONDRIAL RNA PSEUDOURIDINE SYNTHASE"/>
    <property type="match status" value="1"/>
</dbReference>
<accession>A0A255XJ89</accession>